<accession>A0ACC0EZF5</accession>
<sequence>MARQATGDGPVGRIVVARQRERALQIFEHASDLLGGFAWQTLCRASSLASAELGGTHNGSPSQFLPAPATRCGRLALQWGRPALHGDSDAATLGVKVYLRLASCPDGVNSPLAISRT</sequence>
<name>A0ACC0EZF5_9BASI</name>
<protein>
    <submittedName>
        <fullName evidence="1">Uncharacterized protein</fullName>
    </submittedName>
</protein>
<comment type="caution">
    <text evidence="1">The sequence shown here is derived from an EMBL/GenBank/DDBJ whole genome shotgun (WGS) entry which is preliminary data.</text>
</comment>
<evidence type="ECO:0000313" key="1">
    <source>
        <dbReference type="EMBL" id="KAI7962275.1"/>
    </source>
</evidence>
<evidence type="ECO:0000313" key="2">
    <source>
        <dbReference type="Proteomes" id="UP001060170"/>
    </source>
</evidence>
<dbReference type="Proteomes" id="UP001060170">
    <property type="component" value="Chromosome 1"/>
</dbReference>
<reference evidence="2" key="2">
    <citation type="journal article" date="2018" name="Mol. Plant Microbe Interact.">
        <title>Genome sequence resources for the wheat stripe rust pathogen (Puccinia striiformis f. sp. tritici) and the barley stripe rust pathogen (Puccinia striiformis f. sp. hordei).</title>
        <authorList>
            <person name="Xia C."/>
            <person name="Wang M."/>
            <person name="Yin C."/>
            <person name="Cornejo O.E."/>
            <person name="Hulbert S.H."/>
            <person name="Chen X."/>
        </authorList>
    </citation>
    <scope>NUCLEOTIDE SEQUENCE [LARGE SCALE GENOMIC DNA]</scope>
    <source>
        <strain evidence="2">93-210</strain>
    </source>
</reference>
<proteinExistence type="predicted"/>
<reference evidence="2" key="1">
    <citation type="journal article" date="2018" name="BMC Genomics">
        <title>Genomic insights into host adaptation between the wheat stripe rust pathogen (Puccinia striiformis f. sp. tritici) and the barley stripe rust pathogen (Puccinia striiformis f. sp. hordei).</title>
        <authorList>
            <person name="Xia C."/>
            <person name="Wang M."/>
            <person name="Yin C."/>
            <person name="Cornejo O.E."/>
            <person name="Hulbert S.H."/>
            <person name="Chen X."/>
        </authorList>
    </citation>
    <scope>NUCLEOTIDE SEQUENCE [LARGE SCALE GENOMIC DNA]</scope>
    <source>
        <strain evidence="2">93-210</strain>
    </source>
</reference>
<keyword evidence="2" id="KW-1185">Reference proteome</keyword>
<organism evidence="1 2">
    <name type="scientific">Puccinia striiformis f. sp. tritici</name>
    <dbReference type="NCBI Taxonomy" id="168172"/>
    <lineage>
        <taxon>Eukaryota</taxon>
        <taxon>Fungi</taxon>
        <taxon>Dikarya</taxon>
        <taxon>Basidiomycota</taxon>
        <taxon>Pucciniomycotina</taxon>
        <taxon>Pucciniomycetes</taxon>
        <taxon>Pucciniales</taxon>
        <taxon>Pucciniaceae</taxon>
        <taxon>Puccinia</taxon>
    </lineage>
</organism>
<reference evidence="1 2" key="3">
    <citation type="journal article" date="2022" name="Microbiol. Spectr.">
        <title>Folding features and dynamics of 3D genome architecture in plant fungal pathogens.</title>
        <authorList>
            <person name="Xia C."/>
        </authorList>
    </citation>
    <scope>NUCLEOTIDE SEQUENCE [LARGE SCALE GENOMIC DNA]</scope>
    <source>
        <strain evidence="1 2">93-210</strain>
    </source>
</reference>
<dbReference type="EMBL" id="CM045865">
    <property type="protein sequence ID" value="KAI7962275.1"/>
    <property type="molecule type" value="Genomic_DNA"/>
</dbReference>
<gene>
    <name evidence="1" type="ORF">MJO28_000369</name>
</gene>